<evidence type="ECO:0000256" key="10">
    <source>
        <dbReference type="SAM" id="Phobius"/>
    </source>
</evidence>
<reference evidence="13" key="1">
    <citation type="submission" date="2024-07" db="EMBL/GenBank/DDBJ databases">
        <title>Two chromosome-level genome assemblies of Korean endemic species Abeliophyllum distichum and Forsythia ovata (Oleaceae).</title>
        <authorList>
            <person name="Jang H."/>
        </authorList>
    </citation>
    <scope>NUCLEOTIDE SEQUENCE [LARGE SCALE GENOMIC DNA]</scope>
</reference>
<keyword evidence="6 10" id="KW-1133">Transmembrane helix</keyword>
<name>A0ABD1S3N9_9LAMI</name>
<evidence type="ECO:0000313" key="12">
    <source>
        <dbReference type="EMBL" id="KAL2495340.1"/>
    </source>
</evidence>
<keyword evidence="3" id="KW-0813">Transport</keyword>
<comment type="caution">
    <text evidence="12">The sequence shown here is derived from an EMBL/GenBank/DDBJ whole genome shotgun (WGS) entry which is preliminary data.</text>
</comment>
<feature type="transmembrane region" description="Helical" evidence="10">
    <location>
        <begin position="404"/>
        <end position="424"/>
    </location>
</feature>
<proteinExistence type="inferred from homology"/>
<evidence type="ECO:0000256" key="1">
    <source>
        <dbReference type="ARBA" id="ARBA00004141"/>
    </source>
</evidence>
<evidence type="ECO:0000259" key="11">
    <source>
        <dbReference type="Pfam" id="PF00005"/>
    </source>
</evidence>
<evidence type="ECO:0000256" key="6">
    <source>
        <dbReference type="ARBA" id="ARBA00022989"/>
    </source>
</evidence>
<keyword evidence="13" id="KW-1185">Reference proteome</keyword>
<evidence type="ECO:0000256" key="8">
    <source>
        <dbReference type="ARBA" id="ARBA00023180"/>
    </source>
</evidence>
<dbReference type="Proteomes" id="UP001604277">
    <property type="component" value="Unassembled WGS sequence"/>
</dbReference>
<dbReference type="Pfam" id="PF00005">
    <property type="entry name" value="ABC_tran"/>
    <property type="match status" value="1"/>
</dbReference>
<dbReference type="SUPFAM" id="SSF52540">
    <property type="entry name" value="P-loop containing nucleoside triphosphate hydrolases"/>
    <property type="match status" value="1"/>
</dbReference>
<evidence type="ECO:0000256" key="7">
    <source>
        <dbReference type="ARBA" id="ARBA00023136"/>
    </source>
</evidence>
<evidence type="ECO:0000256" key="2">
    <source>
        <dbReference type="ARBA" id="ARBA00007577"/>
    </source>
</evidence>
<dbReference type="InterPro" id="IPR039421">
    <property type="entry name" value="Type_1_exporter"/>
</dbReference>
<keyword evidence="7 10" id="KW-0472">Membrane</keyword>
<evidence type="ECO:0000256" key="4">
    <source>
        <dbReference type="ARBA" id="ARBA00022692"/>
    </source>
</evidence>
<protein>
    <submittedName>
        <fullName evidence="12">Multidrug/pheromone exporter</fullName>
    </submittedName>
</protein>
<comment type="similarity">
    <text evidence="2">Belongs to the ABC transporter superfamily. ABCB family. Multidrug resistance exporter (TC 3.A.1.201) subfamily.</text>
</comment>
<feature type="compositionally biased region" description="Basic and acidic residues" evidence="9">
    <location>
        <begin position="314"/>
        <end position="330"/>
    </location>
</feature>
<comment type="subcellular location">
    <subcellularLocation>
        <location evidence="1">Membrane</location>
        <topology evidence="1">Multi-pass membrane protein</topology>
    </subcellularLocation>
</comment>
<dbReference type="InterPro" id="IPR003439">
    <property type="entry name" value="ABC_transporter-like_ATP-bd"/>
</dbReference>
<dbReference type="GO" id="GO:0016020">
    <property type="term" value="C:membrane"/>
    <property type="evidence" value="ECO:0007669"/>
    <property type="project" value="UniProtKB-SubCell"/>
</dbReference>
<keyword evidence="8" id="KW-0325">Glycoprotein</keyword>
<evidence type="ECO:0000256" key="5">
    <source>
        <dbReference type="ARBA" id="ARBA00022737"/>
    </source>
</evidence>
<accession>A0ABD1S3N9</accession>
<feature type="domain" description="ABC transporter" evidence="11">
    <location>
        <begin position="3"/>
        <end position="37"/>
    </location>
</feature>
<keyword evidence="4 10" id="KW-0812">Transmembrane</keyword>
<feature type="region of interest" description="Disordered" evidence="9">
    <location>
        <begin position="109"/>
        <end position="129"/>
    </location>
</feature>
<evidence type="ECO:0000313" key="13">
    <source>
        <dbReference type="Proteomes" id="UP001604277"/>
    </source>
</evidence>
<organism evidence="12 13">
    <name type="scientific">Forsythia ovata</name>
    <dbReference type="NCBI Taxonomy" id="205694"/>
    <lineage>
        <taxon>Eukaryota</taxon>
        <taxon>Viridiplantae</taxon>
        <taxon>Streptophyta</taxon>
        <taxon>Embryophyta</taxon>
        <taxon>Tracheophyta</taxon>
        <taxon>Spermatophyta</taxon>
        <taxon>Magnoliopsida</taxon>
        <taxon>eudicotyledons</taxon>
        <taxon>Gunneridae</taxon>
        <taxon>Pentapetalae</taxon>
        <taxon>asterids</taxon>
        <taxon>lamiids</taxon>
        <taxon>Lamiales</taxon>
        <taxon>Oleaceae</taxon>
        <taxon>Forsythieae</taxon>
        <taxon>Forsythia</taxon>
    </lineage>
</organism>
<dbReference type="InterPro" id="IPR036640">
    <property type="entry name" value="ABC1_TM_sf"/>
</dbReference>
<feature type="region of interest" description="Disordered" evidence="9">
    <location>
        <begin position="307"/>
        <end position="346"/>
    </location>
</feature>
<dbReference type="PANTHER" id="PTHR43394:SF16">
    <property type="entry name" value="ABC TRANSPORTER B FAMILY MEMBER 4-LIKE ISOFORM X1"/>
    <property type="match status" value="1"/>
</dbReference>
<gene>
    <name evidence="12" type="ORF">Fot_39097</name>
</gene>
<dbReference type="InterPro" id="IPR027417">
    <property type="entry name" value="P-loop_NTPase"/>
</dbReference>
<evidence type="ECO:0000256" key="9">
    <source>
        <dbReference type="SAM" id="MobiDB-lite"/>
    </source>
</evidence>
<dbReference type="Gene3D" id="1.20.1560.10">
    <property type="entry name" value="ABC transporter type 1, transmembrane domain"/>
    <property type="match status" value="1"/>
</dbReference>
<sequence length="437" mass="48289">MVGEHGTQLFGGKKQRVAIARAILKNRKILLLDEATSALDAESERLVQDALENVMTNRTTVVVAHRLTTIRNADHIAVVQAGKLVEQGTHAELVRNPDGAYSQLVRMQEGAKQTSSGSIPPPCGVPGLIDYQEAQTGETRDEKELKVSKEHKKVSIRRLAYLNKPELPYLLLGTLAAGAHGFQPQHQQQLQLQRPLQFQSRPDFSDDQNSANNTLPTGALKAAATPAAHPQVKGCNVAYNGHQIIRMDMGYENQSTNFEEKKISMYDDQVNGGTKSDSFVVDMQRLSHHLTEEDVDIANSRISKNLSRKGSLRGGDKKIDPLTGNERDTGRLATSPRAASRGNSTPEKPAMVMVESMDHSINPQIHHQITIMNSSMSNRATESKFGGRRFNFGRSPFWVDPRKILFFFATLSSMGTILLIYFTLSMGKFKGDDNALD</sequence>
<dbReference type="PANTHER" id="PTHR43394">
    <property type="entry name" value="ATP-DEPENDENT PERMEASE MDL1, MITOCHONDRIAL"/>
    <property type="match status" value="1"/>
</dbReference>
<keyword evidence="5" id="KW-0677">Repeat</keyword>
<dbReference type="EMBL" id="JBFOLJ010000011">
    <property type="protein sequence ID" value="KAL2495340.1"/>
    <property type="molecule type" value="Genomic_DNA"/>
</dbReference>
<dbReference type="Gene3D" id="3.40.50.300">
    <property type="entry name" value="P-loop containing nucleotide triphosphate hydrolases"/>
    <property type="match status" value="1"/>
</dbReference>
<dbReference type="AlphaFoldDB" id="A0ABD1S3N9"/>
<evidence type="ECO:0000256" key="3">
    <source>
        <dbReference type="ARBA" id="ARBA00022448"/>
    </source>
</evidence>